<dbReference type="PANTHER" id="PTHR30015">
    <property type="entry name" value="MRR RESTRICTION SYSTEM PROTEIN"/>
    <property type="match status" value="1"/>
</dbReference>
<dbReference type="Gene3D" id="3.40.1350.10">
    <property type="match status" value="1"/>
</dbReference>
<dbReference type="InterPro" id="IPR052906">
    <property type="entry name" value="Type_IV_Methyl-Rstrct_Enzyme"/>
</dbReference>
<dbReference type="InterPro" id="IPR011335">
    <property type="entry name" value="Restrct_endonuc-II-like"/>
</dbReference>
<name>A0ABP6QDG9_9ACTN</name>
<dbReference type="EMBL" id="BAAAUV010000012">
    <property type="protein sequence ID" value="GAA3222119.1"/>
    <property type="molecule type" value="Genomic_DNA"/>
</dbReference>
<evidence type="ECO:0000259" key="1">
    <source>
        <dbReference type="Pfam" id="PF04471"/>
    </source>
</evidence>
<protein>
    <recommendedName>
        <fullName evidence="1">Restriction endonuclease type IV Mrr domain-containing protein</fullName>
    </recommendedName>
</protein>
<dbReference type="Pfam" id="PF04471">
    <property type="entry name" value="Mrr_cat"/>
    <property type="match status" value="1"/>
</dbReference>
<reference evidence="3" key="1">
    <citation type="journal article" date="2019" name="Int. J. Syst. Evol. Microbiol.">
        <title>The Global Catalogue of Microorganisms (GCM) 10K type strain sequencing project: providing services to taxonomists for standard genome sequencing and annotation.</title>
        <authorList>
            <consortium name="The Broad Institute Genomics Platform"/>
            <consortium name="The Broad Institute Genome Sequencing Center for Infectious Disease"/>
            <person name="Wu L."/>
            <person name="Ma J."/>
        </authorList>
    </citation>
    <scope>NUCLEOTIDE SEQUENCE [LARGE SCALE GENOMIC DNA]</scope>
    <source>
        <strain evidence="3">JCM 9377</strain>
    </source>
</reference>
<comment type="caution">
    <text evidence="2">The sequence shown here is derived from an EMBL/GenBank/DDBJ whole genome shotgun (WGS) entry which is preliminary data.</text>
</comment>
<accession>A0ABP6QDG9</accession>
<organism evidence="2 3">
    <name type="scientific">Actinocorallia longicatena</name>
    <dbReference type="NCBI Taxonomy" id="111803"/>
    <lineage>
        <taxon>Bacteria</taxon>
        <taxon>Bacillati</taxon>
        <taxon>Actinomycetota</taxon>
        <taxon>Actinomycetes</taxon>
        <taxon>Streptosporangiales</taxon>
        <taxon>Thermomonosporaceae</taxon>
        <taxon>Actinocorallia</taxon>
    </lineage>
</organism>
<dbReference type="PANTHER" id="PTHR30015:SF6">
    <property type="entry name" value="SLL1429 PROTEIN"/>
    <property type="match status" value="1"/>
</dbReference>
<dbReference type="RefSeq" id="WP_344832121.1">
    <property type="nucleotide sequence ID" value="NZ_BAAAUV010000012.1"/>
</dbReference>
<sequence length="231" mass="26080">MGVGFEEEWRPWWVPGWLWLPSRPRSGEGWFAWVVGLAAGGWLLHAGWRLAVDRWYLALPLLALAAVGADRYWRSLWAAEQERRGRMASYSLTFEEMEAMHWREFEIAVMRLLRRDGVDAQHTGRAGDFSGDVVGHDPVLGGIWMVQVKHYAHGNRVGSHDVQKVAGAAWPIYQARLKLVVTTSGYTRDALAFSEKADIHLIDRAALIRWATDGVHLHDVLGLSPGRHEPG</sequence>
<gene>
    <name evidence="2" type="ORF">GCM10010468_47720</name>
</gene>
<proteinExistence type="predicted"/>
<evidence type="ECO:0000313" key="3">
    <source>
        <dbReference type="Proteomes" id="UP001501237"/>
    </source>
</evidence>
<evidence type="ECO:0000313" key="2">
    <source>
        <dbReference type="EMBL" id="GAA3222119.1"/>
    </source>
</evidence>
<dbReference type="Proteomes" id="UP001501237">
    <property type="component" value="Unassembled WGS sequence"/>
</dbReference>
<dbReference type="InterPro" id="IPR007560">
    <property type="entry name" value="Restrct_endonuc_IV_Mrr"/>
</dbReference>
<keyword evidence="3" id="KW-1185">Reference proteome</keyword>
<dbReference type="InterPro" id="IPR011856">
    <property type="entry name" value="tRNA_endonuc-like_dom_sf"/>
</dbReference>
<feature type="domain" description="Restriction endonuclease type IV Mrr" evidence="1">
    <location>
        <begin position="98"/>
        <end position="210"/>
    </location>
</feature>
<dbReference type="SUPFAM" id="SSF52980">
    <property type="entry name" value="Restriction endonuclease-like"/>
    <property type="match status" value="1"/>
</dbReference>